<dbReference type="AlphaFoldDB" id="A0A6S6TPP5"/>
<dbReference type="InterPro" id="IPR001173">
    <property type="entry name" value="Glyco_trans_2-like"/>
</dbReference>
<accession>A0A6S6TPP5</accession>
<dbReference type="InterPro" id="IPR050834">
    <property type="entry name" value="Glycosyltransf_2"/>
</dbReference>
<keyword evidence="1" id="KW-0472">Membrane</keyword>
<feature type="domain" description="Glycosyltransferase 2-like" evidence="2">
    <location>
        <begin position="5"/>
        <end position="144"/>
    </location>
</feature>
<evidence type="ECO:0000259" key="2">
    <source>
        <dbReference type="Pfam" id="PF00535"/>
    </source>
</evidence>
<reference evidence="3" key="1">
    <citation type="submission" date="2020-01" db="EMBL/GenBank/DDBJ databases">
        <authorList>
            <person name="Meier V. D."/>
            <person name="Meier V D."/>
        </authorList>
    </citation>
    <scope>NUCLEOTIDE SEQUENCE</scope>
    <source>
        <strain evidence="3">HLG_WM_MAG_06</strain>
    </source>
</reference>
<dbReference type="InterPro" id="IPR029044">
    <property type="entry name" value="Nucleotide-diphossugar_trans"/>
</dbReference>
<dbReference type="CDD" id="cd00761">
    <property type="entry name" value="Glyco_tranf_GTA_type"/>
    <property type="match status" value="1"/>
</dbReference>
<feature type="transmembrane region" description="Helical" evidence="1">
    <location>
        <begin position="280"/>
        <end position="299"/>
    </location>
</feature>
<evidence type="ECO:0000256" key="1">
    <source>
        <dbReference type="SAM" id="Phobius"/>
    </source>
</evidence>
<keyword evidence="1" id="KW-1133">Transmembrane helix</keyword>
<organism evidence="3">
    <name type="scientific">uncultured Sulfurovum sp</name>
    <dbReference type="NCBI Taxonomy" id="269237"/>
    <lineage>
        <taxon>Bacteria</taxon>
        <taxon>Pseudomonadati</taxon>
        <taxon>Campylobacterota</taxon>
        <taxon>Epsilonproteobacteria</taxon>
        <taxon>Campylobacterales</taxon>
        <taxon>Sulfurovaceae</taxon>
        <taxon>Sulfurovum</taxon>
        <taxon>environmental samples</taxon>
    </lineage>
</organism>
<dbReference type="SUPFAM" id="SSF53448">
    <property type="entry name" value="Nucleotide-diphospho-sugar transferases"/>
    <property type="match status" value="1"/>
</dbReference>
<keyword evidence="3" id="KW-0808">Transferase</keyword>
<dbReference type="Gene3D" id="3.90.550.10">
    <property type="entry name" value="Spore Coat Polysaccharide Biosynthesis Protein SpsA, Chain A"/>
    <property type="match status" value="1"/>
</dbReference>
<dbReference type="Pfam" id="PF00535">
    <property type="entry name" value="Glycos_transf_2"/>
    <property type="match status" value="1"/>
</dbReference>
<evidence type="ECO:0000313" key="3">
    <source>
        <dbReference type="EMBL" id="CAA6820067.1"/>
    </source>
</evidence>
<sequence>MIKFSVVIPLYNKEKDIIDTITSVMNQDYKADEIIVVDDGSTDNAIKLIKEKFQDNTYVVSQENLGVSSARNRGISEAKNEYICLLDGDDIWEKEFLEEIAQLIELYPKAIFYSTAHKYINEEGNYLKAKLSFVENKRGILENFVEIFRKNYGLLNSSSVCIRKSSEVVFPKNEDKGEDLCVWLELGVKGSLAFSAKALSTYRLNASNRSSTIDDKGSIPCPLKWFYKNKEELKKEKNYKSIQKFIYSNIFITVYGGFVLSGNYSSITAVIKLMKEHNDWFFVCIYPAYLVPISFLEVIKKMRREIR</sequence>
<dbReference type="GO" id="GO:0016740">
    <property type="term" value="F:transferase activity"/>
    <property type="evidence" value="ECO:0007669"/>
    <property type="project" value="UniProtKB-KW"/>
</dbReference>
<feature type="transmembrane region" description="Helical" evidence="1">
    <location>
        <begin position="245"/>
        <end position="265"/>
    </location>
</feature>
<name>A0A6S6TPP5_9BACT</name>
<gene>
    <name evidence="3" type="ORF">HELGO_WM1446</name>
</gene>
<dbReference type="PANTHER" id="PTHR43685:SF2">
    <property type="entry name" value="GLYCOSYLTRANSFERASE 2-LIKE DOMAIN-CONTAINING PROTEIN"/>
    <property type="match status" value="1"/>
</dbReference>
<dbReference type="PANTHER" id="PTHR43685">
    <property type="entry name" value="GLYCOSYLTRANSFERASE"/>
    <property type="match status" value="1"/>
</dbReference>
<proteinExistence type="predicted"/>
<keyword evidence="1" id="KW-0812">Transmembrane</keyword>
<dbReference type="EMBL" id="CACVAP010000093">
    <property type="protein sequence ID" value="CAA6820067.1"/>
    <property type="molecule type" value="Genomic_DNA"/>
</dbReference>
<protein>
    <submittedName>
        <fullName evidence="3">Glycosyltransferase family 2 protein</fullName>
    </submittedName>
</protein>